<feature type="compositionally biased region" description="Low complexity" evidence="1">
    <location>
        <begin position="249"/>
        <end position="278"/>
    </location>
</feature>
<keyword evidence="2" id="KW-0812">Transmembrane</keyword>
<gene>
    <name evidence="3" type="ORF">NTEN_LOCUS13497</name>
</gene>
<feature type="non-terminal residue" evidence="3">
    <location>
        <position position="291"/>
    </location>
</feature>
<organism evidence="3 4">
    <name type="scientific">Nesidiocoris tenuis</name>
    <dbReference type="NCBI Taxonomy" id="355587"/>
    <lineage>
        <taxon>Eukaryota</taxon>
        <taxon>Metazoa</taxon>
        <taxon>Ecdysozoa</taxon>
        <taxon>Arthropoda</taxon>
        <taxon>Hexapoda</taxon>
        <taxon>Insecta</taxon>
        <taxon>Pterygota</taxon>
        <taxon>Neoptera</taxon>
        <taxon>Paraneoptera</taxon>
        <taxon>Hemiptera</taxon>
        <taxon>Heteroptera</taxon>
        <taxon>Panheteroptera</taxon>
        <taxon>Cimicomorpha</taxon>
        <taxon>Miridae</taxon>
        <taxon>Dicyphina</taxon>
        <taxon>Nesidiocoris</taxon>
    </lineage>
</organism>
<keyword evidence="2" id="KW-0472">Membrane</keyword>
<evidence type="ECO:0000256" key="2">
    <source>
        <dbReference type="SAM" id="Phobius"/>
    </source>
</evidence>
<reference evidence="3 4" key="1">
    <citation type="submission" date="2020-02" db="EMBL/GenBank/DDBJ databases">
        <authorList>
            <person name="Ferguson B K."/>
        </authorList>
    </citation>
    <scope>NUCLEOTIDE SEQUENCE [LARGE SCALE GENOMIC DNA]</scope>
</reference>
<name>A0A6H5GY47_9HEMI</name>
<proteinExistence type="predicted"/>
<keyword evidence="2" id="KW-1133">Transmembrane helix</keyword>
<keyword evidence="4" id="KW-1185">Reference proteome</keyword>
<protein>
    <submittedName>
        <fullName evidence="3">Uncharacterized protein</fullName>
    </submittedName>
</protein>
<evidence type="ECO:0000256" key="1">
    <source>
        <dbReference type="SAM" id="MobiDB-lite"/>
    </source>
</evidence>
<feature type="region of interest" description="Disordered" evidence="1">
    <location>
        <begin position="242"/>
        <end position="291"/>
    </location>
</feature>
<accession>A0A6H5GY47</accession>
<dbReference type="AlphaFoldDB" id="A0A6H5GY47"/>
<feature type="transmembrane region" description="Helical" evidence="2">
    <location>
        <begin position="104"/>
        <end position="125"/>
    </location>
</feature>
<evidence type="ECO:0000313" key="4">
    <source>
        <dbReference type="Proteomes" id="UP000479000"/>
    </source>
</evidence>
<dbReference type="Proteomes" id="UP000479000">
    <property type="component" value="Unassembled WGS sequence"/>
</dbReference>
<dbReference type="EMBL" id="CADCXU010020304">
    <property type="protein sequence ID" value="CAB0008251.1"/>
    <property type="molecule type" value="Genomic_DNA"/>
</dbReference>
<evidence type="ECO:0000313" key="3">
    <source>
        <dbReference type="EMBL" id="CAB0008251.1"/>
    </source>
</evidence>
<sequence>MLVLLSGRHPAYMIHTIDATEPERSALFPTLSFKAAGHARDSFVIGRKAKPGTAVSNCHTAIHSRKINILLCMHVKQGAITKCIQTLKTIEANILKIDRQTDELFWVQVFVRAAFFILYVLWFGFRRPFLPCKQTTLARFGAALFGPGNGQGTRFFLEYISHLQEGDAFWYSSDGVELSVLFPVFFPRSCSVLSPGTPYGPIPAQSDRKAFGNSGFASILSSPWWSSRKCSPSLARERAQLVNAKRKTSSSATEATATRPTTHLTTAGASATPTPTTTDSLIKTDLIHCRK</sequence>